<name>A0AAV4X202_9ARAC</name>
<accession>A0AAV4X202</accession>
<keyword evidence="3" id="KW-1185">Reference proteome</keyword>
<comment type="caution">
    <text evidence="2">The sequence shown here is derived from an EMBL/GenBank/DDBJ whole genome shotgun (WGS) entry which is preliminary data.</text>
</comment>
<evidence type="ECO:0000256" key="1">
    <source>
        <dbReference type="SAM" id="MobiDB-lite"/>
    </source>
</evidence>
<feature type="region of interest" description="Disordered" evidence="1">
    <location>
        <begin position="1"/>
        <end position="23"/>
    </location>
</feature>
<dbReference type="Proteomes" id="UP001054837">
    <property type="component" value="Unassembled WGS sequence"/>
</dbReference>
<reference evidence="2 3" key="1">
    <citation type="submission" date="2021-06" db="EMBL/GenBank/DDBJ databases">
        <title>Caerostris darwini draft genome.</title>
        <authorList>
            <person name="Kono N."/>
            <person name="Arakawa K."/>
        </authorList>
    </citation>
    <scope>NUCLEOTIDE SEQUENCE [LARGE SCALE GENOMIC DNA]</scope>
</reference>
<organism evidence="2 3">
    <name type="scientific">Caerostris darwini</name>
    <dbReference type="NCBI Taxonomy" id="1538125"/>
    <lineage>
        <taxon>Eukaryota</taxon>
        <taxon>Metazoa</taxon>
        <taxon>Ecdysozoa</taxon>
        <taxon>Arthropoda</taxon>
        <taxon>Chelicerata</taxon>
        <taxon>Arachnida</taxon>
        <taxon>Araneae</taxon>
        <taxon>Araneomorphae</taxon>
        <taxon>Entelegynae</taxon>
        <taxon>Araneoidea</taxon>
        <taxon>Araneidae</taxon>
        <taxon>Caerostris</taxon>
    </lineage>
</organism>
<sequence>MAVPSAESILKKTSPNNARGIKIQKHPGTSSICHLRAESLVRSVIFFLSRKTKVTEFLSPDLTLLADGYECGPAAQRNTSHSRKSLNQAIP</sequence>
<proteinExistence type="predicted"/>
<gene>
    <name evidence="2" type="ORF">CDAR_33241</name>
</gene>
<evidence type="ECO:0000313" key="3">
    <source>
        <dbReference type="Proteomes" id="UP001054837"/>
    </source>
</evidence>
<dbReference type="AlphaFoldDB" id="A0AAV4X202"/>
<evidence type="ECO:0000313" key="2">
    <source>
        <dbReference type="EMBL" id="GIY89167.1"/>
    </source>
</evidence>
<dbReference type="EMBL" id="BPLQ01015589">
    <property type="protein sequence ID" value="GIY89167.1"/>
    <property type="molecule type" value="Genomic_DNA"/>
</dbReference>
<protein>
    <submittedName>
        <fullName evidence="2">Uncharacterized protein</fullName>
    </submittedName>
</protein>